<proteinExistence type="predicted"/>
<dbReference type="OrthoDB" id="1551126at2"/>
<evidence type="ECO:0000313" key="1">
    <source>
        <dbReference type="EMBL" id="AHW63345.1"/>
    </source>
</evidence>
<dbReference type="Proteomes" id="UP000023703">
    <property type="component" value="Chromosome"/>
</dbReference>
<dbReference type="EMBL" id="CP006842">
    <property type="protein sequence ID" value="AHW63345.1"/>
    <property type="molecule type" value="Genomic_DNA"/>
</dbReference>
<sequence length="158" mass="16987">MDIAIGDSGRTLRLPPHWQALDTVPEDAPGTVAFGYRTAVSFAAVTLAPLDGQMMPVDREDVIRGIQPALEEAEAELVDVDAGETPSGDLLVYTIVKTPEPEEGDGAGEGDQLNLTLHFAVENGDYMAPYMVQGFLTGEQDETLDQARDLVTRIITAE</sequence>
<dbReference type="KEGG" id="cgy:CGLY_04485"/>
<gene>
    <name evidence="1" type="ORF">CGLY_04485</name>
</gene>
<name>X5E7F4_9CORY</name>
<dbReference type="AlphaFoldDB" id="X5E7F4"/>
<reference evidence="1 2" key="1">
    <citation type="journal article" date="2015" name="Int. J. Syst. Evol. Microbiol.">
        <title>Revisiting Corynebacterium glyciniphilum (ex Kubota et al., 1972) sp. nov., nom. rev., isolated from putrefied banana.</title>
        <authorList>
            <person name="Al-Dilaimi A."/>
            <person name="Bednarz H."/>
            <person name="Lomker A."/>
            <person name="Niehaus K."/>
            <person name="Kalinowski J."/>
            <person name="Ruckert C."/>
        </authorList>
    </citation>
    <scope>NUCLEOTIDE SEQUENCE [LARGE SCALE GENOMIC DNA]</scope>
    <source>
        <strain evidence="1">AJ 3170</strain>
    </source>
</reference>
<evidence type="ECO:0000313" key="2">
    <source>
        <dbReference type="Proteomes" id="UP000023703"/>
    </source>
</evidence>
<dbReference type="eggNOG" id="ENOG5031YJG">
    <property type="taxonomic scope" value="Bacteria"/>
</dbReference>
<dbReference type="RefSeq" id="WP_052539668.1">
    <property type="nucleotide sequence ID" value="NZ_CP006842.1"/>
</dbReference>
<accession>X5E7F4</accession>
<protein>
    <submittedName>
        <fullName evidence="1">Uncharacterized protein</fullName>
    </submittedName>
</protein>
<dbReference type="STRING" id="1404245.CGLY_04485"/>
<organism evidence="1 2">
    <name type="scientific">Corynebacterium glyciniphilum AJ 3170</name>
    <dbReference type="NCBI Taxonomy" id="1404245"/>
    <lineage>
        <taxon>Bacteria</taxon>
        <taxon>Bacillati</taxon>
        <taxon>Actinomycetota</taxon>
        <taxon>Actinomycetes</taxon>
        <taxon>Mycobacteriales</taxon>
        <taxon>Corynebacteriaceae</taxon>
        <taxon>Corynebacterium</taxon>
    </lineage>
</organism>
<keyword evidence="2" id="KW-1185">Reference proteome</keyword>
<dbReference type="HOGENOM" id="CLU_1666448_0_0_11"/>